<dbReference type="Gene3D" id="1.10.150.60">
    <property type="entry name" value="ARID DNA-binding domain"/>
    <property type="match status" value="1"/>
</dbReference>
<accession>A0A427Y8N0</accession>
<feature type="compositionally biased region" description="Pro residues" evidence="4">
    <location>
        <begin position="466"/>
        <end position="483"/>
    </location>
</feature>
<keyword evidence="7" id="KW-1185">Reference proteome</keyword>
<feature type="region of interest" description="Disordered" evidence="4">
    <location>
        <begin position="1"/>
        <end position="258"/>
    </location>
</feature>
<evidence type="ECO:0000259" key="5">
    <source>
        <dbReference type="PROSITE" id="PS51011"/>
    </source>
</evidence>
<dbReference type="InterPro" id="IPR036431">
    <property type="entry name" value="ARID_dom_sf"/>
</dbReference>
<dbReference type="GO" id="GO:0071036">
    <property type="term" value="P:nuclear polyadenylation-dependent snoRNA catabolic process"/>
    <property type="evidence" value="ECO:0007669"/>
    <property type="project" value="TreeGrafter"/>
</dbReference>
<dbReference type="STRING" id="1890683.A0A427Y8N0"/>
<dbReference type="GO" id="GO:0003723">
    <property type="term" value="F:RNA binding"/>
    <property type="evidence" value="ECO:0007669"/>
    <property type="project" value="TreeGrafter"/>
</dbReference>
<protein>
    <recommendedName>
        <fullName evidence="5">ARID domain-containing protein</fullName>
    </recommendedName>
</protein>
<feature type="region of interest" description="Disordered" evidence="4">
    <location>
        <begin position="296"/>
        <end position="498"/>
    </location>
</feature>
<feature type="compositionally biased region" description="Low complexity" evidence="4">
    <location>
        <begin position="400"/>
        <end position="426"/>
    </location>
</feature>
<feature type="compositionally biased region" description="Low complexity" evidence="4">
    <location>
        <begin position="313"/>
        <end position="352"/>
    </location>
</feature>
<dbReference type="GO" id="GO:0071039">
    <property type="term" value="P:nuclear polyadenylation-dependent CUT catabolic process"/>
    <property type="evidence" value="ECO:0007669"/>
    <property type="project" value="TreeGrafter"/>
</dbReference>
<feature type="compositionally biased region" description="Low complexity" evidence="4">
    <location>
        <begin position="653"/>
        <end position="685"/>
    </location>
</feature>
<dbReference type="SMART" id="SM01014">
    <property type="entry name" value="ARID"/>
    <property type="match status" value="1"/>
</dbReference>
<dbReference type="PANTHER" id="PTHR46543:SF2">
    <property type="entry name" value="AGAP013096-PA"/>
    <property type="match status" value="1"/>
</dbReference>
<feature type="compositionally biased region" description="Gly residues" evidence="4">
    <location>
        <begin position="227"/>
        <end position="239"/>
    </location>
</feature>
<dbReference type="InterPro" id="IPR001606">
    <property type="entry name" value="ARID_dom"/>
</dbReference>
<feature type="compositionally biased region" description="Low complexity" evidence="4">
    <location>
        <begin position="28"/>
        <end position="38"/>
    </location>
</feature>
<keyword evidence="2" id="KW-0677">Repeat</keyword>
<feature type="compositionally biased region" description="Basic residues" evidence="4">
    <location>
        <begin position="622"/>
        <end position="633"/>
    </location>
</feature>
<feature type="compositionally biased region" description="Polar residues" evidence="4">
    <location>
        <begin position="246"/>
        <end position="256"/>
    </location>
</feature>
<dbReference type="GO" id="GO:0071037">
    <property type="term" value="P:nuclear polyadenylation-dependent snRNA catabolic process"/>
    <property type="evidence" value="ECO:0007669"/>
    <property type="project" value="TreeGrafter"/>
</dbReference>
<feature type="compositionally biased region" description="Low complexity" evidence="4">
    <location>
        <begin position="634"/>
        <end position="644"/>
    </location>
</feature>
<feature type="compositionally biased region" description="Pro residues" evidence="4">
    <location>
        <begin position="353"/>
        <end position="363"/>
    </location>
</feature>
<feature type="compositionally biased region" description="Low complexity" evidence="4">
    <location>
        <begin position="95"/>
        <end position="126"/>
    </location>
</feature>
<organism evidence="6 7">
    <name type="scientific">Saitozyma podzolica</name>
    <dbReference type="NCBI Taxonomy" id="1890683"/>
    <lineage>
        <taxon>Eukaryota</taxon>
        <taxon>Fungi</taxon>
        <taxon>Dikarya</taxon>
        <taxon>Basidiomycota</taxon>
        <taxon>Agaricomycotina</taxon>
        <taxon>Tremellomycetes</taxon>
        <taxon>Tremellales</taxon>
        <taxon>Trimorphomycetaceae</taxon>
        <taxon>Saitozyma</taxon>
    </lineage>
</organism>
<dbReference type="GO" id="GO:0071031">
    <property type="term" value="P:nuclear mRNA surveillance of mRNA 3'-end processing"/>
    <property type="evidence" value="ECO:0007669"/>
    <property type="project" value="TreeGrafter"/>
</dbReference>
<dbReference type="OrthoDB" id="1938591at2759"/>
<feature type="compositionally biased region" description="Low complexity" evidence="4">
    <location>
        <begin position="433"/>
        <end position="465"/>
    </location>
</feature>
<dbReference type="SUPFAM" id="SSF46774">
    <property type="entry name" value="ARID-like"/>
    <property type="match status" value="1"/>
</dbReference>
<sequence length="1337" mass="139273">MSTSTPTAPTASELPALASPVVPPVPVPTLSSSGSPAQPSQPPPLSGSAPSPATTTTPVPAPTSAPVAPAPIRQPSTSPPVGTQPFNPAQPVAGPSRPSPSAQSLAPLPSTTTNGVNGNGNDNDNGNGNGRETSAGGDGASATTPGDRPLPLSTDPAALRARIALAQQAMQASMQRQTEAAAADGQGQGQNQVQNQQQQHQQQQQGQPPPPLLPLPPSVSQEATDGQGQGVGAGQGSTDGGVRRTSGPQPGSNPTQDWAVMASAMGMLNNMPGATTSKEAMMKQLQALTNTHAQRARLAGNAAVTPGGNPQGSPAAANIAPSPSAMSVSSPAAPTPTSGDQAASASISTPNSSNPPLPGPSQPAAPGGPVGGVSQLPPAPPGGLTMEHLSSITPQQREFLLQQQRARTAQLQQQQQQQQQRPLQTMPQPPQSAPSAASPAPGTPVAPTATAPSPSTVQQPAAARPSAPPQPSLPNPTQPPAARPGPSAGRSPQVTEQRKQFLHSLTTYHKQNNIPLHPDVFNGEQDGAVKMGDYWVELVEVFMTVMRSGGMSNVMKQGQDSPAWQALITAKGIPNPLPQPVQLPRPMNADDSLPVTMTNNPIQFILAAYLAHLQGFEQHMSRHRQAAALHRQHQQATQAALAAGRPPPPPPMMANGAGAGATAPVSAASPAQAPTPGAPTPTASAPSPAVIAAAAAANAPSPAAIGSAASFAVPPSPVDAPTAPTALGRPPSRGKPKDGAKPTPAPIRTDAAPSPATSIGTPTADGVVGKKRKKDRKSDGRPRSAIVSDAGTPTTLPTPVVSAPFPEPERPPTPKRARYKVEYRPLHHPQPSLAGWDERAVASTFPKHMLGHPSRSIHELGLVDMEAILMGIRSRLPRELGYALTVLSMLSMPHPEENIGGLPLFHAQEIYLELLELISEAAFGEEGYDAWAKGEAQLNPSTTGAAVGAGVDAGGDLNRMSWIELEQLGRDFDFSFDLDGMGLDVQIPTKKERDHTGGSTDIILTGLNLLRNFSMMPENHAMMAQVPDLFHLLGRISDARLARLPGQSRSTGSAGLGDKPFSILELARVRRDCVTILTNLGGILDLRKVSSDSVVAVFRLLSTFLTSGWESLHHRESPFGPTPSIRDAPPPVILSINRAVEAWCKLAQSDSNREVLSRVPADELVALFEGLVRLFPVDRRGFEAMHTVEDFLGFTECLALSCYSLAFLSPLSVRASMRSIPGITNVLMRIIFQTAPAGQRGDFKNNPFNVLCRRVCETLGVLNGTVSASGDVETMGFSAGSGGEGNGTGWTFRSRPVEKAWLAGYGENLVSAMMIKGMDLPAFEELDGLWWAGNEEI</sequence>
<name>A0A427Y8N0_9TREE</name>
<dbReference type="Proteomes" id="UP000279259">
    <property type="component" value="Unassembled WGS sequence"/>
</dbReference>
<feature type="compositionally biased region" description="Low complexity" evidence="4">
    <location>
        <begin position="189"/>
        <end position="206"/>
    </location>
</feature>
<dbReference type="GO" id="GO:0003677">
    <property type="term" value="F:DNA binding"/>
    <property type="evidence" value="ECO:0007669"/>
    <property type="project" value="InterPro"/>
</dbReference>
<dbReference type="GO" id="GO:0031499">
    <property type="term" value="C:TRAMP complex"/>
    <property type="evidence" value="ECO:0007669"/>
    <property type="project" value="TreeGrafter"/>
</dbReference>
<proteinExistence type="predicted"/>
<feature type="region of interest" description="Disordered" evidence="4">
    <location>
        <begin position="716"/>
        <end position="815"/>
    </location>
</feature>
<evidence type="ECO:0000256" key="3">
    <source>
        <dbReference type="ARBA" id="ARBA00023242"/>
    </source>
</evidence>
<dbReference type="PROSITE" id="PS51011">
    <property type="entry name" value="ARID"/>
    <property type="match status" value="1"/>
</dbReference>
<dbReference type="PANTHER" id="PTHR46543">
    <property type="entry name" value="ZINC FINGER CCHC DOMAIN-CONTAINING PROTEIN 7"/>
    <property type="match status" value="1"/>
</dbReference>
<dbReference type="GO" id="GO:0071038">
    <property type="term" value="P:TRAMP-dependent tRNA surveillance pathway"/>
    <property type="evidence" value="ECO:0007669"/>
    <property type="project" value="TreeGrafter"/>
</dbReference>
<feature type="compositionally biased region" description="Low complexity" evidence="4">
    <location>
        <begin position="157"/>
        <end position="177"/>
    </location>
</feature>
<dbReference type="EMBL" id="RSCD01000017">
    <property type="protein sequence ID" value="RSH87423.1"/>
    <property type="molecule type" value="Genomic_DNA"/>
</dbReference>
<comment type="caution">
    <text evidence="6">The sequence shown here is derived from an EMBL/GenBank/DDBJ whole genome shotgun (WGS) entry which is preliminary data.</text>
</comment>
<evidence type="ECO:0000256" key="4">
    <source>
        <dbReference type="SAM" id="MobiDB-lite"/>
    </source>
</evidence>
<dbReference type="InterPro" id="IPR051644">
    <property type="entry name" value="TRAMP_AT-DNA-binding"/>
</dbReference>
<reference evidence="6 7" key="1">
    <citation type="submission" date="2018-11" db="EMBL/GenBank/DDBJ databases">
        <title>Genome sequence of Saitozyma podzolica DSM 27192.</title>
        <authorList>
            <person name="Aliyu H."/>
            <person name="Gorte O."/>
            <person name="Ochsenreither K."/>
        </authorList>
    </citation>
    <scope>NUCLEOTIDE SEQUENCE [LARGE SCALE GENOMIC DNA]</scope>
    <source>
        <strain evidence="6 7">DSM 27192</strain>
    </source>
</reference>
<evidence type="ECO:0000313" key="6">
    <source>
        <dbReference type="EMBL" id="RSH87423.1"/>
    </source>
</evidence>
<feature type="compositionally biased region" description="Low complexity" evidence="4">
    <location>
        <begin position="1"/>
        <end position="20"/>
    </location>
</feature>
<feature type="compositionally biased region" description="Pro residues" evidence="4">
    <location>
        <begin position="207"/>
        <end position="217"/>
    </location>
</feature>
<evidence type="ECO:0000313" key="7">
    <source>
        <dbReference type="Proteomes" id="UP000279259"/>
    </source>
</evidence>
<gene>
    <name evidence="6" type="ORF">EHS25_003333</name>
</gene>
<feature type="region of interest" description="Disordered" evidence="4">
    <location>
        <begin position="622"/>
        <end position="685"/>
    </location>
</feature>
<feature type="compositionally biased region" description="Polar residues" evidence="4">
    <location>
        <begin position="74"/>
        <end position="87"/>
    </location>
</feature>
<evidence type="ECO:0000256" key="1">
    <source>
        <dbReference type="ARBA" id="ARBA00004123"/>
    </source>
</evidence>
<evidence type="ECO:0000256" key="2">
    <source>
        <dbReference type="ARBA" id="ARBA00022737"/>
    </source>
</evidence>
<feature type="domain" description="ARID" evidence="5">
    <location>
        <begin position="495"/>
        <end position="621"/>
    </location>
</feature>
<feature type="compositionally biased region" description="Low complexity" evidence="4">
    <location>
        <begin position="46"/>
        <end position="71"/>
    </location>
</feature>
<dbReference type="GO" id="GO:0071035">
    <property type="term" value="P:nuclear polyadenylation-dependent rRNA catabolic process"/>
    <property type="evidence" value="ECO:0007669"/>
    <property type="project" value="TreeGrafter"/>
</dbReference>
<comment type="subcellular location">
    <subcellularLocation>
        <location evidence="1">Nucleus</location>
    </subcellularLocation>
</comment>
<keyword evidence="3" id="KW-0539">Nucleus</keyword>